<dbReference type="GO" id="GO:0051301">
    <property type="term" value="P:cell division"/>
    <property type="evidence" value="ECO:0007669"/>
    <property type="project" value="TreeGrafter"/>
</dbReference>
<keyword evidence="2" id="KW-0067">ATP-binding</keyword>
<dbReference type="PANTHER" id="PTHR12169">
    <property type="entry name" value="ATPASE N2B"/>
    <property type="match status" value="1"/>
</dbReference>
<keyword evidence="1" id="KW-0547">Nucleotide-binding</keyword>
<dbReference type="AlphaFoldDB" id="A0A8B4TN81"/>
<evidence type="ECO:0000313" key="3">
    <source>
        <dbReference type="EMBL" id="SXD86326.1"/>
    </source>
</evidence>
<protein>
    <submittedName>
        <fullName evidence="3">Putative ATPase</fullName>
    </submittedName>
</protein>
<dbReference type="EMBL" id="UJZG01000001">
    <property type="protein sequence ID" value="SXD86326.1"/>
    <property type="molecule type" value="Genomic_DNA"/>
</dbReference>
<sequence length="353" mass="39513">MLKDGCAPSGSGSSEATADFYFSHVMAEQAARARLTLDDDQLSLIARLDALGQQLMSASGTPQGLYVWGRTGRGKSFILDHFFASLPLAARRRVHFHHFFRELHQRLNAPGAPDLQAVMRQMTSGCRLLCFDEFHLHDPGDAMLIKVLLEHLFQRGIVLLATSNYPPELLLPNPLYHERFLPSIALIRAHLAVVALNGEEDYRERHLSQDNAFCSGRRWVTPSAQQRQLYDLPSLPGEPVSLEVGYRTLQAVVASPDLLHFTFAQLCQSATAVMDYLALSESYAVWLLDEVPPLATVGPAAQQRFINVIDVLYEKQIRLLLVTCCDLQTLVAGVELEDIQRTWSRLQQLPRAV</sequence>
<dbReference type="GO" id="GO:0005524">
    <property type="term" value="F:ATP binding"/>
    <property type="evidence" value="ECO:0007669"/>
    <property type="project" value="UniProtKB-KW"/>
</dbReference>
<comment type="caution">
    <text evidence="3">The sequence shown here is derived from an EMBL/GenBank/DDBJ whole genome shotgun (WGS) entry which is preliminary data.</text>
</comment>
<accession>A0A8B4TN81</accession>
<dbReference type="Pfam" id="PF03969">
    <property type="entry name" value="AFG1_ATPase"/>
    <property type="match status" value="1"/>
</dbReference>
<organism evidence="3 4">
    <name type="scientific">Klebsiella quasivariicola</name>
    <dbReference type="NCBI Taxonomy" id="2026240"/>
    <lineage>
        <taxon>Bacteria</taxon>
        <taxon>Pseudomonadati</taxon>
        <taxon>Pseudomonadota</taxon>
        <taxon>Gammaproteobacteria</taxon>
        <taxon>Enterobacterales</taxon>
        <taxon>Enterobacteriaceae</taxon>
        <taxon>Klebsiella/Raoultella group</taxon>
        <taxon>Klebsiella</taxon>
        <taxon>Klebsiella pneumoniae complex</taxon>
    </lineage>
</organism>
<dbReference type="Gene3D" id="3.40.50.300">
    <property type="entry name" value="P-loop containing nucleotide triphosphate hydrolases"/>
    <property type="match status" value="1"/>
</dbReference>
<evidence type="ECO:0000256" key="1">
    <source>
        <dbReference type="ARBA" id="ARBA00022741"/>
    </source>
</evidence>
<dbReference type="GO" id="GO:0005737">
    <property type="term" value="C:cytoplasm"/>
    <property type="evidence" value="ECO:0007669"/>
    <property type="project" value="TreeGrafter"/>
</dbReference>
<evidence type="ECO:0000256" key="2">
    <source>
        <dbReference type="ARBA" id="ARBA00022840"/>
    </source>
</evidence>
<gene>
    <name evidence="3" type="primary">yhcM_1</name>
    <name evidence="3" type="ORF">SAMEA3538780_00179</name>
</gene>
<reference evidence="3 4" key="1">
    <citation type="submission" date="2018-08" db="EMBL/GenBank/DDBJ databases">
        <authorList>
            <consortium name="Pathogen Informatics"/>
        </authorList>
    </citation>
    <scope>NUCLEOTIDE SEQUENCE [LARGE SCALE GENOMIC DNA]</scope>
    <source>
        <strain evidence="3 4">EuSCAPE_IT371</strain>
    </source>
</reference>
<dbReference type="PANTHER" id="PTHR12169:SF6">
    <property type="entry name" value="AFG1-LIKE ATPASE"/>
    <property type="match status" value="1"/>
</dbReference>
<evidence type="ECO:0000313" key="4">
    <source>
        <dbReference type="Proteomes" id="UP000257712"/>
    </source>
</evidence>
<dbReference type="GO" id="GO:0016887">
    <property type="term" value="F:ATP hydrolysis activity"/>
    <property type="evidence" value="ECO:0007669"/>
    <property type="project" value="InterPro"/>
</dbReference>
<dbReference type="GO" id="GO:0032153">
    <property type="term" value="C:cell division site"/>
    <property type="evidence" value="ECO:0007669"/>
    <property type="project" value="TreeGrafter"/>
</dbReference>
<dbReference type="NCBIfam" id="NF040713">
    <property type="entry name" value="ZapE"/>
    <property type="match status" value="1"/>
</dbReference>
<dbReference type="InterPro" id="IPR005654">
    <property type="entry name" value="ATPase_AFG1-like"/>
</dbReference>
<dbReference type="RefSeq" id="WP_117126150.1">
    <property type="nucleotide sequence ID" value="NZ_UJZG01000001.1"/>
</dbReference>
<dbReference type="InterPro" id="IPR027417">
    <property type="entry name" value="P-loop_NTPase"/>
</dbReference>
<dbReference type="SUPFAM" id="SSF52540">
    <property type="entry name" value="P-loop containing nucleoside triphosphate hydrolases"/>
    <property type="match status" value="1"/>
</dbReference>
<name>A0A8B4TN81_9ENTR</name>
<dbReference type="Proteomes" id="UP000257712">
    <property type="component" value="Unassembled WGS sequence"/>
</dbReference>
<proteinExistence type="predicted"/>